<dbReference type="InterPro" id="IPR029068">
    <property type="entry name" value="Glyas_Bleomycin-R_OHBP_Dase"/>
</dbReference>
<dbReference type="eggNOG" id="COG0346">
    <property type="taxonomic scope" value="Bacteria"/>
</dbReference>
<keyword evidence="1" id="KW-0560">Oxidoreductase</keyword>
<name>A0A0A3IR06_9BACL</name>
<sequence>MFFEMTIQIRVNDFQKGQEWYETLLQRKPDYIPHEGFIEWEVTPGCWLQVAEGTPTEGSGPIRFGVKNIEIERERLIKELQIESFEVYSKEGVPVKWGTFQDPWGNLLGNYEYLDKKLEEDRLTQLLGSKE</sequence>
<proteinExistence type="predicted"/>
<comment type="caution">
    <text evidence="1">The sequence shown here is derived from an EMBL/GenBank/DDBJ whole genome shotgun (WGS) entry which is preliminary data.</text>
</comment>
<dbReference type="STRING" id="1384049.CD29_15450"/>
<evidence type="ECO:0000313" key="1">
    <source>
        <dbReference type="EMBL" id="KGR77257.1"/>
    </source>
</evidence>
<gene>
    <name evidence="1" type="ORF">CD29_15450</name>
</gene>
<dbReference type="GO" id="GO:0004497">
    <property type="term" value="F:monooxygenase activity"/>
    <property type="evidence" value="ECO:0007669"/>
    <property type="project" value="UniProtKB-KW"/>
</dbReference>
<dbReference type="OrthoDB" id="2453533at2"/>
<accession>A0A0A3IR06</accession>
<dbReference type="CDD" id="cd06587">
    <property type="entry name" value="VOC"/>
    <property type="match status" value="1"/>
</dbReference>
<keyword evidence="1" id="KW-0503">Monooxygenase</keyword>
<dbReference type="Proteomes" id="UP000030416">
    <property type="component" value="Unassembled WGS sequence"/>
</dbReference>
<dbReference type="RefSeq" id="WP_036188516.1">
    <property type="nucleotide sequence ID" value="NZ_AVDA01000020.1"/>
</dbReference>
<dbReference type="EMBL" id="JPVN01000020">
    <property type="protein sequence ID" value="KGR77257.1"/>
    <property type="molecule type" value="Genomic_DNA"/>
</dbReference>
<dbReference type="Gene3D" id="3.10.180.10">
    <property type="entry name" value="2,3-Dihydroxybiphenyl 1,2-Dioxygenase, domain 1"/>
    <property type="match status" value="1"/>
</dbReference>
<organism evidence="1 2">
    <name type="scientific">Ureibacillus manganicus DSM 26584</name>
    <dbReference type="NCBI Taxonomy" id="1384049"/>
    <lineage>
        <taxon>Bacteria</taxon>
        <taxon>Bacillati</taxon>
        <taxon>Bacillota</taxon>
        <taxon>Bacilli</taxon>
        <taxon>Bacillales</taxon>
        <taxon>Caryophanaceae</taxon>
        <taxon>Ureibacillus</taxon>
    </lineage>
</organism>
<evidence type="ECO:0000313" key="2">
    <source>
        <dbReference type="Proteomes" id="UP000030416"/>
    </source>
</evidence>
<dbReference type="SUPFAM" id="SSF54593">
    <property type="entry name" value="Glyoxalase/Bleomycin resistance protein/Dihydroxybiphenyl dioxygenase"/>
    <property type="match status" value="1"/>
</dbReference>
<dbReference type="AlphaFoldDB" id="A0A0A3IR06"/>
<reference evidence="1 2" key="1">
    <citation type="submission" date="2014-02" db="EMBL/GenBank/DDBJ databases">
        <title>Draft genome sequence of Lysinibacillus manganicus DSM 26584T.</title>
        <authorList>
            <person name="Zhang F."/>
            <person name="Wang G."/>
            <person name="Zhang L."/>
        </authorList>
    </citation>
    <scope>NUCLEOTIDE SEQUENCE [LARGE SCALE GENOMIC DNA]</scope>
    <source>
        <strain evidence="1 2">DSM 26584</strain>
    </source>
</reference>
<keyword evidence="2" id="KW-1185">Reference proteome</keyword>
<protein>
    <submittedName>
        <fullName evidence="1">Ornithine monooxygenase</fullName>
    </submittedName>
</protein>